<dbReference type="InterPro" id="IPR050993">
    <property type="entry name" value="Isochorismatase_domain"/>
</dbReference>
<dbReference type="SUPFAM" id="SSF52499">
    <property type="entry name" value="Isochorismatase-like hydrolases"/>
    <property type="match status" value="1"/>
</dbReference>
<proteinExistence type="inferred from homology"/>
<dbReference type="Gene3D" id="3.40.50.850">
    <property type="entry name" value="Isochorismatase-like"/>
    <property type="match status" value="1"/>
</dbReference>
<accession>A0A4T0FRT9</accession>
<protein>
    <recommendedName>
        <fullName evidence="2">Isochorismatase-like domain-containing protein</fullName>
    </recommendedName>
</protein>
<organism evidence="3 4">
    <name type="scientific">Wallemia hederae</name>
    <dbReference type="NCBI Taxonomy" id="1540922"/>
    <lineage>
        <taxon>Eukaryota</taxon>
        <taxon>Fungi</taxon>
        <taxon>Dikarya</taxon>
        <taxon>Basidiomycota</taxon>
        <taxon>Wallemiomycotina</taxon>
        <taxon>Wallemiomycetes</taxon>
        <taxon>Wallemiales</taxon>
        <taxon>Wallemiaceae</taxon>
        <taxon>Wallemia</taxon>
    </lineage>
</organism>
<gene>
    <name evidence="3" type="ORF">E3P99_01168</name>
</gene>
<evidence type="ECO:0000259" key="2">
    <source>
        <dbReference type="Pfam" id="PF00857"/>
    </source>
</evidence>
<reference evidence="3 4" key="1">
    <citation type="submission" date="2019-03" db="EMBL/GenBank/DDBJ databases">
        <title>Sequencing 23 genomes of Wallemia ichthyophaga.</title>
        <authorList>
            <person name="Gostincar C."/>
        </authorList>
    </citation>
    <scope>NUCLEOTIDE SEQUENCE [LARGE SCALE GENOMIC DNA]</scope>
    <source>
        <strain evidence="3 4">EXF-5753</strain>
    </source>
</reference>
<dbReference type="InterPro" id="IPR036380">
    <property type="entry name" value="Isochorismatase-like_sf"/>
</dbReference>
<comment type="caution">
    <text evidence="3">The sequence shown here is derived from an EMBL/GenBank/DDBJ whole genome shotgun (WGS) entry which is preliminary data.</text>
</comment>
<evidence type="ECO:0000313" key="3">
    <source>
        <dbReference type="EMBL" id="TIA91259.1"/>
    </source>
</evidence>
<dbReference type="Pfam" id="PF00857">
    <property type="entry name" value="Isochorismatase"/>
    <property type="match status" value="1"/>
</dbReference>
<sequence length="210" mass="23519">MRYHPLEALYSKQSTTMSLHQSQSALFVCDVQGVFSKVIKDFDAIVDISNKMVQFSKLLNVPVLISEQNPSSLGKTVDAIDFEGSNLLTKEPITKTRFSMVNDDVLYALKTHKIRSVVLVGIETHICILQTALELIEKGYDVHVVIDGVSSSHKVHKEAALDQIKQSGGKITTSETVLFQLLGDASDERFKAFLKLNKEFGERSTRWVFK</sequence>
<evidence type="ECO:0000256" key="1">
    <source>
        <dbReference type="ARBA" id="ARBA00006336"/>
    </source>
</evidence>
<dbReference type="OrthoDB" id="269496at2759"/>
<dbReference type="EMBL" id="SPNW01000013">
    <property type="protein sequence ID" value="TIA91259.1"/>
    <property type="molecule type" value="Genomic_DNA"/>
</dbReference>
<dbReference type="AlphaFoldDB" id="A0A4T0FRT9"/>
<feature type="domain" description="Isochorismatase-like" evidence="2">
    <location>
        <begin position="24"/>
        <end position="175"/>
    </location>
</feature>
<dbReference type="PANTHER" id="PTHR14119">
    <property type="entry name" value="HYDROLASE"/>
    <property type="match status" value="1"/>
</dbReference>
<keyword evidence="4" id="KW-1185">Reference proteome</keyword>
<dbReference type="InterPro" id="IPR000868">
    <property type="entry name" value="Isochorismatase-like_dom"/>
</dbReference>
<evidence type="ECO:0000313" key="4">
    <source>
        <dbReference type="Proteomes" id="UP000310189"/>
    </source>
</evidence>
<dbReference type="Proteomes" id="UP000310189">
    <property type="component" value="Unassembled WGS sequence"/>
</dbReference>
<dbReference type="PANTHER" id="PTHR14119:SF3">
    <property type="entry name" value="ISOCHORISMATASE DOMAIN-CONTAINING PROTEIN 2"/>
    <property type="match status" value="1"/>
</dbReference>
<name>A0A4T0FRT9_9BASI</name>
<comment type="similarity">
    <text evidence="1">Belongs to the isochorismatase family.</text>
</comment>